<keyword evidence="2" id="KW-1185">Reference proteome</keyword>
<comment type="caution">
    <text evidence="1">The sequence shown here is derived from an EMBL/GenBank/DDBJ whole genome shotgun (WGS) entry which is preliminary data.</text>
</comment>
<dbReference type="Proteomes" id="UP000029095">
    <property type="component" value="Unassembled WGS sequence"/>
</dbReference>
<gene>
    <name evidence="1" type="ORF">FM21_05945</name>
</gene>
<protein>
    <submittedName>
        <fullName evidence="1">Uncharacterized protein</fullName>
    </submittedName>
</protein>
<name>A0A086N3E3_9ACTN</name>
<dbReference type="EMBL" id="JNFQ01000001">
    <property type="protein sequence ID" value="KFG75661.1"/>
    <property type="molecule type" value="Genomic_DNA"/>
</dbReference>
<evidence type="ECO:0000313" key="1">
    <source>
        <dbReference type="EMBL" id="KFG75661.1"/>
    </source>
</evidence>
<evidence type="ECO:0000313" key="2">
    <source>
        <dbReference type="Proteomes" id="UP000029095"/>
    </source>
</evidence>
<dbReference type="AlphaFoldDB" id="A0A086N3E3"/>
<organism evidence="1 2">
    <name type="scientific">Streptomyces mutabilis</name>
    <dbReference type="NCBI Taxonomy" id="67332"/>
    <lineage>
        <taxon>Bacteria</taxon>
        <taxon>Bacillati</taxon>
        <taxon>Actinomycetota</taxon>
        <taxon>Actinomycetes</taxon>
        <taxon>Kitasatosporales</taxon>
        <taxon>Streptomycetaceae</taxon>
        <taxon>Streptomyces</taxon>
    </lineage>
</organism>
<dbReference type="HOGENOM" id="CLU_174867_0_0_11"/>
<sequence>MQDRIPDGPVRELLATVLVALDIPAPATAGGTEAHDRVLNDRAMHAKIALRDALDDAPLGVEWTTRYLRERLAESPPTGYVTSGQARAALAAGKTWSEAVALPGGEHR</sequence>
<accession>A0A086N3E3</accession>
<reference evidence="1 2" key="1">
    <citation type="submission" date="2014-05" db="EMBL/GenBank/DDBJ databases">
        <title>Complete genome sequence of the Streptomyces mutabilis TRM45540.</title>
        <authorList>
            <person name="Luo X."/>
            <person name="Zhang L."/>
        </authorList>
    </citation>
    <scope>NUCLEOTIDE SEQUENCE [LARGE SCALE GENOMIC DNA]</scope>
    <source>
        <strain evidence="1 2">TRM45540</strain>
    </source>
</reference>
<proteinExistence type="predicted"/>
<dbReference type="RefSeq" id="WP_043373244.1">
    <property type="nucleotide sequence ID" value="NZ_KN039946.1"/>
</dbReference>